<dbReference type="PROSITE" id="PS51192">
    <property type="entry name" value="HELICASE_ATP_BIND_1"/>
    <property type="match status" value="1"/>
</dbReference>
<reference evidence="13" key="1">
    <citation type="submission" date="2018-07" db="EMBL/GenBank/DDBJ databases">
        <authorList>
            <person name="Somerville V."/>
        </authorList>
    </citation>
    <scope>NUCLEOTIDE SEQUENCE</scope>
    <source>
        <strain evidence="13">NWC_2_2</strain>
    </source>
</reference>
<dbReference type="GO" id="GO:0003677">
    <property type="term" value="F:DNA binding"/>
    <property type="evidence" value="ECO:0007669"/>
    <property type="project" value="UniProtKB-KW"/>
</dbReference>
<dbReference type="InterPro" id="IPR014001">
    <property type="entry name" value="Helicase_ATP-bd"/>
</dbReference>
<feature type="domain" description="Helicase ATP-binding" evidence="12">
    <location>
        <begin position="267"/>
        <end position="441"/>
    </location>
</feature>
<evidence type="ECO:0000313" key="13">
    <source>
        <dbReference type="EMBL" id="AZA16141.1"/>
    </source>
</evidence>
<evidence type="ECO:0000256" key="1">
    <source>
        <dbReference type="ARBA" id="ARBA00000851"/>
    </source>
</evidence>
<keyword evidence="5 11" id="KW-0547">Nucleotide-binding</keyword>
<keyword evidence="10 11" id="KW-0238">DNA-binding</keyword>
<dbReference type="Gene3D" id="3.90.1570.50">
    <property type="match status" value="1"/>
</dbReference>
<evidence type="ECO:0000256" key="4">
    <source>
        <dbReference type="ARBA" id="ARBA00022722"/>
    </source>
</evidence>
<dbReference type="PANTHER" id="PTHR30195">
    <property type="entry name" value="TYPE I SITE-SPECIFIC DEOXYRIBONUCLEASE PROTEIN SUBUNIT M AND R"/>
    <property type="match status" value="1"/>
</dbReference>
<dbReference type="Pfam" id="PF12008">
    <property type="entry name" value="EcoR124_C"/>
    <property type="match status" value="1"/>
</dbReference>
<comment type="similarity">
    <text evidence="2 11">Belongs to the HsdR family.</text>
</comment>
<dbReference type="AlphaFoldDB" id="A0A3G6JE50"/>
<dbReference type="InterPro" id="IPR055180">
    <property type="entry name" value="HsdR_RecA-like_helicase_dom_2"/>
</dbReference>
<evidence type="ECO:0000256" key="7">
    <source>
        <dbReference type="ARBA" id="ARBA00022759"/>
    </source>
</evidence>
<evidence type="ECO:0000256" key="6">
    <source>
        <dbReference type="ARBA" id="ARBA00022747"/>
    </source>
</evidence>
<dbReference type="InterPro" id="IPR004473">
    <property type="entry name" value="Restrct_endonuc_typeI_HsdR"/>
</dbReference>
<evidence type="ECO:0000259" key="12">
    <source>
        <dbReference type="PROSITE" id="PS51192"/>
    </source>
</evidence>
<keyword evidence="6 11" id="KW-0680">Restriction system</keyword>
<dbReference type="SMART" id="SM00487">
    <property type="entry name" value="DEXDc"/>
    <property type="match status" value="1"/>
</dbReference>
<keyword evidence="9 11" id="KW-0067">ATP-binding</keyword>
<keyword evidence="4" id="KW-0540">Nuclease</keyword>
<dbReference type="CDD" id="cd22332">
    <property type="entry name" value="HsdR_N"/>
    <property type="match status" value="1"/>
</dbReference>
<keyword evidence="8 11" id="KW-0378">Hydrolase</keyword>
<protein>
    <recommendedName>
        <fullName evidence="11">Type I restriction enzyme endonuclease subunit</fullName>
        <shortName evidence="11">R protein</shortName>
        <ecNumber evidence="11">3.1.21.3</ecNumber>
    </recommendedName>
    <alternativeName>
        <fullName evidence="11">Type-1 restriction enzyme R protein</fullName>
    </alternativeName>
</protein>
<gene>
    <name evidence="13" type="ORF">DQL93_06100</name>
</gene>
<dbReference type="InterPro" id="IPR051268">
    <property type="entry name" value="Type-I_R_enzyme_R_subunit"/>
</dbReference>
<dbReference type="GO" id="GO:0009035">
    <property type="term" value="F:type I site-specific deoxyribonuclease activity"/>
    <property type="evidence" value="ECO:0007669"/>
    <property type="project" value="UniProtKB-EC"/>
</dbReference>
<evidence type="ECO:0000256" key="8">
    <source>
        <dbReference type="ARBA" id="ARBA00022801"/>
    </source>
</evidence>
<evidence type="ECO:0000256" key="9">
    <source>
        <dbReference type="ARBA" id="ARBA00022840"/>
    </source>
</evidence>
<dbReference type="EMBL" id="CP031023">
    <property type="protein sequence ID" value="AZA16141.1"/>
    <property type="molecule type" value="Genomic_DNA"/>
</dbReference>
<sequence length="1006" mass="116294">MTLESQLEDNLIAQLTQDVHQWKFRDDLRTVDQLWDNFFRILESNNKDQLNDHPLTPNEKMTVRTAIVKPTFYRATEFMVGANRQVRYHLRREDSSIPDADLLILDNTNIAGGNSVYEVVHQVQLQKKTALNQDRRFDVSLLINGLPVIHIELKAPNVPYKKAFNQIQKYIDEGQFTDIYSFVEMFVVTNGTQTRYISAGQNLNAKFLTAWVDKNNKRVDNYLSFAEEVLSIPAAHHMIADYVVLDSENKSVILLRPYQIHAIQAIFKASRESKSGYIWHTTGSGKTLTSYKVARNLLQIPSIDKSIFLIDRKDLDMQTTTAFKIYANNDTISVNETNSSYDLADQLTDGDRTVVVTTRQKMQNMFKRIDELDQLPKRYENLKNMRLAFIVDECHRTITPSQKREIDKFFNRKPLWYGFTGTPIFNENARAKNGQDARTTEELYGPVLHKYTIGDAIRDKMVLGFSIDNQGGSNEDGNEEDTKKMDQIYRSKAHMHSVATAVIKAAYRKQGLISGKKYSAILTTSSIEQAQKYYRIFKKIIDGEDEEFKIPERIKKVAPDFPKIAITYSVSENEDDSESVQDEMKQSLADYNAVYGTNFSMAELNQYNQNVNARLARKKAQYQADNQRLDLVIVVNRLLTGFDSPSLSTLYIDRPPMSPQDMIQAFSRTNRIFDKDKTWGQIVTYQYPKTFSEKIDDAIVLYSNGGEKYAVAPSWEESKQSYVSARSKIDMYSFDADGQSIYDASKEEKKKFVKAFQEFDKALAAIKTYDELDTEEGLMQLGVSDITPDDWEAMRGVYEDILDDLRKDPDEDPDHNDDIDDEYELESFGQKEIDERYIMNLIQAFLPESSDNQEKASGNEISPETVKEINGYIDELAKTNELLAEIMRKLWQQILQDPDKYAGKQVDELLESLIDQELQSIMREFADKYKVDYDQFRYVMANYDPKLKGNKQKGMNDLLDKERFVDYLNDNPNSDLNKPYRWKSEVREQAKKYYVDKIGPLINREA</sequence>
<dbReference type="NCBIfam" id="TIGR00348">
    <property type="entry name" value="hsdR"/>
    <property type="match status" value="1"/>
</dbReference>
<dbReference type="CDD" id="cd18800">
    <property type="entry name" value="SF2_C_EcoR124I-like"/>
    <property type="match status" value="1"/>
</dbReference>
<evidence type="ECO:0000256" key="2">
    <source>
        <dbReference type="ARBA" id="ARBA00008598"/>
    </source>
</evidence>
<organism evidence="13">
    <name type="scientific">Lactobacillus delbrueckii subsp. lactis</name>
    <dbReference type="NCBI Taxonomy" id="29397"/>
    <lineage>
        <taxon>Bacteria</taxon>
        <taxon>Bacillati</taxon>
        <taxon>Bacillota</taxon>
        <taxon>Bacilli</taxon>
        <taxon>Lactobacillales</taxon>
        <taxon>Lactobacillaceae</taxon>
        <taxon>Lactobacillus</taxon>
    </lineage>
</organism>
<dbReference type="GO" id="GO:0005524">
    <property type="term" value="F:ATP binding"/>
    <property type="evidence" value="ECO:0007669"/>
    <property type="project" value="UniProtKB-KW"/>
</dbReference>
<proteinExistence type="inferred from homology"/>
<evidence type="ECO:0000256" key="5">
    <source>
        <dbReference type="ARBA" id="ARBA00022741"/>
    </source>
</evidence>
<dbReference type="PANTHER" id="PTHR30195:SF16">
    <property type="entry name" value="TYPE I RESTRICTION ENZYME ENDONUCLEASE SUBUNIT"/>
    <property type="match status" value="1"/>
</dbReference>
<dbReference type="Pfam" id="PF22679">
    <property type="entry name" value="T1R_D3-like"/>
    <property type="match status" value="1"/>
</dbReference>
<dbReference type="InterPro" id="IPR027417">
    <property type="entry name" value="P-loop_NTPase"/>
</dbReference>
<comment type="subunit">
    <text evidence="3 11">The type I restriction/modification system is composed of three polypeptides R, M and S.</text>
</comment>
<name>A0A3G6JE50_LACDL</name>
<dbReference type="EC" id="3.1.21.3" evidence="11"/>
<dbReference type="GO" id="GO:0009307">
    <property type="term" value="P:DNA restriction-modification system"/>
    <property type="evidence" value="ECO:0007669"/>
    <property type="project" value="UniProtKB-KW"/>
</dbReference>
<accession>A0A3G6JE50</accession>
<keyword evidence="7 13" id="KW-0255">Endonuclease</keyword>
<evidence type="ECO:0000256" key="10">
    <source>
        <dbReference type="ARBA" id="ARBA00023125"/>
    </source>
</evidence>
<dbReference type="Pfam" id="PF18766">
    <property type="entry name" value="SWI2_SNF2"/>
    <property type="match status" value="1"/>
</dbReference>
<dbReference type="InterPro" id="IPR007409">
    <property type="entry name" value="Restrct_endonuc_type1_HsdR_N"/>
</dbReference>
<dbReference type="RefSeq" id="WP_231542277.1">
    <property type="nucleotide sequence ID" value="NZ_JAJNVF010000019.1"/>
</dbReference>
<evidence type="ECO:0000256" key="3">
    <source>
        <dbReference type="ARBA" id="ARBA00011296"/>
    </source>
</evidence>
<dbReference type="SUPFAM" id="SSF52540">
    <property type="entry name" value="P-loop containing nucleoside triphosphate hydrolases"/>
    <property type="match status" value="2"/>
</dbReference>
<dbReference type="Pfam" id="PF04313">
    <property type="entry name" value="HSDR_N"/>
    <property type="match status" value="1"/>
</dbReference>
<dbReference type="Gene3D" id="3.40.50.300">
    <property type="entry name" value="P-loop containing nucleotide triphosphate hydrolases"/>
    <property type="match status" value="2"/>
</dbReference>
<dbReference type="InterPro" id="IPR022625">
    <property type="entry name" value="TypeI_RM_Rsu_C"/>
</dbReference>
<evidence type="ECO:0000256" key="11">
    <source>
        <dbReference type="RuleBase" id="RU364115"/>
    </source>
</evidence>
<comment type="catalytic activity">
    <reaction evidence="1 11">
        <text>Endonucleolytic cleavage of DNA to give random double-stranded fragments with terminal 5'-phosphates, ATP is simultaneously hydrolyzed.</text>
        <dbReference type="EC" id="3.1.21.3"/>
    </reaction>
</comment>
<comment type="function">
    <text evidence="11">Subunit R is required for both nuclease and ATPase activities, but not for modification.</text>
</comment>
<dbReference type="InterPro" id="IPR040980">
    <property type="entry name" value="SWI2_SNF2"/>
</dbReference>